<protein>
    <recommendedName>
        <fullName evidence="3">DUF535 domain-containing protein</fullName>
    </recommendedName>
</protein>
<evidence type="ECO:0000313" key="1">
    <source>
        <dbReference type="EMBL" id="ASF42772.1"/>
    </source>
</evidence>
<reference evidence="2" key="1">
    <citation type="submission" date="2017-06" db="EMBL/GenBank/DDBJ databases">
        <title>Complete genome sequence of Capnocytophaga sp. KCOM 1579 (=ChDC OS43) isolated from a human refractory periapical abscess lesion.</title>
        <authorList>
            <person name="Kook J.-K."/>
            <person name="Park S.-N."/>
            <person name="Lim Y.K."/>
            <person name="Roh H."/>
        </authorList>
    </citation>
    <scope>NUCLEOTIDE SEQUENCE [LARGE SCALE GENOMIC DNA]</scope>
    <source>
        <strain evidence="2">ChDC OS43</strain>
    </source>
</reference>
<dbReference type="KEGG" id="capn:CBG49_06610"/>
<dbReference type="PANTHER" id="PTHR38785">
    <property type="entry name" value="HOMOLOG OF VIRK"/>
    <property type="match status" value="1"/>
</dbReference>
<dbReference type="EMBL" id="CP022022">
    <property type="protein sequence ID" value="ASF42772.1"/>
    <property type="molecule type" value="Genomic_DNA"/>
</dbReference>
<name>A0A1Z4BNC8_9FLAO</name>
<keyword evidence="2" id="KW-1185">Reference proteome</keyword>
<organism evidence="1 2">
    <name type="scientific">Capnocytophaga endodontalis</name>
    <dbReference type="NCBI Taxonomy" id="2708117"/>
    <lineage>
        <taxon>Bacteria</taxon>
        <taxon>Pseudomonadati</taxon>
        <taxon>Bacteroidota</taxon>
        <taxon>Flavobacteriia</taxon>
        <taxon>Flavobacteriales</taxon>
        <taxon>Flavobacteriaceae</taxon>
        <taxon>Capnocytophaga</taxon>
    </lineage>
</organism>
<dbReference type="Pfam" id="PF04393">
    <property type="entry name" value="DUF535"/>
    <property type="match status" value="1"/>
</dbReference>
<dbReference type="Proteomes" id="UP000197007">
    <property type="component" value="Chromosome"/>
</dbReference>
<evidence type="ECO:0008006" key="3">
    <source>
        <dbReference type="Google" id="ProtNLM"/>
    </source>
</evidence>
<dbReference type="RefSeq" id="WP_088593872.1">
    <property type="nucleotide sequence ID" value="NZ_CP022022.1"/>
</dbReference>
<dbReference type="InterPro" id="IPR007488">
    <property type="entry name" value="DUF535"/>
</dbReference>
<dbReference type="AlphaFoldDB" id="A0A1Z4BNC8"/>
<evidence type="ECO:0000313" key="2">
    <source>
        <dbReference type="Proteomes" id="UP000197007"/>
    </source>
</evidence>
<sequence length="306" mass="36393">MTTRELLHDALALTEHSFANENPKYIKKQKNKILFHTLLNIPFAKKWFSLIQSEEYKWVLSHRPRIYFKPFRVYMSTKWGKKERTKALLSCYAFIKQQPFLTRVIQEEKPIKLAEFTMKYNGEKGQIYLGYNERFRKEGELVVSLHCDSYQEAICEASFVIDKENEEWVCRIGCVQGNKATENENAIKELQKQMYALRPKALMIFIIQELSRQLGCSALYGVGSKIQAHNKKHFIHIEWLHKLSFSYDTLWKEADGTPDKDGWFKLPIEMHRKPMEEIKSNKRSLYRYRYEMLDKIATEIKETINK</sequence>
<dbReference type="PANTHER" id="PTHR38785:SF1">
    <property type="entry name" value="HOMOLOG OF VIRK"/>
    <property type="match status" value="1"/>
</dbReference>
<gene>
    <name evidence="1" type="ORF">CBG49_06610</name>
</gene>
<accession>A0A1Z4BNC8</accession>
<proteinExistence type="predicted"/>
<dbReference type="GO" id="GO:0006974">
    <property type="term" value="P:DNA damage response"/>
    <property type="evidence" value="ECO:0007669"/>
    <property type="project" value="TreeGrafter"/>
</dbReference>